<evidence type="ECO:0000313" key="2">
    <source>
        <dbReference type="Proteomes" id="UP001107960"/>
    </source>
</evidence>
<evidence type="ECO:0000313" key="1">
    <source>
        <dbReference type="EMBL" id="MCC9034692.1"/>
    </source>
</evidence>
<sequence>MNAQNLNIEFPKSFVLGKQNFLKAQEFVPVKIFNDDGYLIENNPGISKEKEFISNNIRDFNSNDVKQIYFEIYWDVNSKDGEDLNIVVMEFISEKELQENLKTVKLFSPVYLVLGKYCIAIDGNNDNLIRTIALFYQEKIGAKYYLPKY</sequence>
<name>A0A9Q3UUN8_9FLAO</name>
<accession>A0A9Q3UUN8</accession>
<protein>
    <submittedName>
        <fullName evidence="1">Uncharacterized protein</fullName>
    </submittedName>
</protein>
<dbReference type="EMBL" id="JAJJML010000001">
    <property type="protein sequence ID" value="MCC9034692.1"/>
    <property type="molecule type" value="Genomic_DNA"/>
</dbReference>
<dbReference type="AlphaFoldDB" id="A0A9Q3UUN8"/>
<proteinExistence type="predicted"/>
<comment type="caution">
    <text evidence="1">The sequence shown here is derived from an EMBL/GenBank/DDBJ whole genome shotgun (WGS) entry which is preliminary data.</text>
</comment>
<gene>
    <name evidence="1" type="ORF">LNP80_10580</name>
</gene>
<organism evidence="1 2">
    <name type="scientific">Chryseobacterium muglaense</name>
    <dbReference type="NCBI Taxonomy" id="2893752"/>
    <lineage>
        <taxon>Bacteria</taxon>
        <taxon>Pseudomonadati</taxon>
        <taxon>Bacteroidota</taxon>
        <taxon>Flavobacteriia</taxon>
        <taxon>Flavobacteriales</taxon>
        <taxon>Weeksellaceae</taxon>
        <taxon>Chryseobacterium group</taxon>
        <taxon>Chryseobacterium</taxon>
    </lineage>
</organism>
<dbReference type="Proteomes" id="UP001107960">
    <property type="component" value="Unassembled WGS sequence"/>
</dbReference>
<reference evidence="1" key="1">
    <citation type="submission" date="2021-11" db="EMBL/GenBank/DDBJ databases">
        <title>Description of novel Chryseobacterium species.</title>
        <authorList>
            <person name="Saticioglu I.B."/>
            <person name="Ay H."/>
            <person name="Altun S."/>
            <person name="Duman M."/>
        </authorList>
    </citation>
    <scope>NUCLEOTIDE SEQUENCE</scope>
    <source>
        <strain evidence="1">C-39</strain>
    </source>
</reference>
<dbReference type="RefSeq" id="WP_229986417.1">
    <property type="nucleotide sequence ID" value="NZ_JAJJML010000001.1"/>
</dbReference>